<dbReference type="AlphaFoldDB" id="A0A8J3J3I7"/>
<protein>
    <submittedName>
        <fullName evidence="5">Lipase</fullName>
    </submittedName>
</protein>
<dbReference type="Pfam" id="PF13472">
    <property type="entry name" value="Lipase_GDSL_2"/>
    <property type="match status" value="1"/>
</dbReference>
<comment type="caution">
    <text evidence="5">The sequence shown here is derived from an EMBL/GenBank/DDBJ whole genome shotgun (WGS) entry which is preliminary data.</text>
</comment>
<dbReference type="PANTHER" id="PTHR37981">
    <property type="entry name" value="LIPASE 2"/>
    <property type="match status" value="1"/>
</dbReference>
<evidence type="ECO:0000256" key="3">
    <source>
        <dbReference type="SAM" id="SignalP"/>
    </source>
</evidence>
<dbReference type="PANTHER" id="PTHR37981:SF1">
    <property type="entry name" value="SGNH HYDROLASE-TYPE ESTERASE DOMAIN-CONTAINING PROTEIN"/>
    <property type="match status" value="1"/>
</dbReference>
<organism evidence="5 6">
    <name type="scientific">Actinocatenispora rupis</name>
    <dbReference type="NCBI Taxonomy" id="519421"/>
    <lineage>
        <taxon>Bacteria</taxon>
        <taxon>Bacillati</taxon>
        <taxon>Actinomycetota</taxon>
        <taxon>Actinomycetes</taxon>
        <taxon>Micromonosporales</taxon>
        <taxon>Micromonosporaceae</taxon>
        <taxon>Actinocatenispora</taxon>
    </lineage>
</organism>
<keyword evidence="2" id="KW-1015">Disulfide bond</keyword>
<keyword evidence="6" id="KW-1185">Reference proteome</keyword>
<feature type="active site" evidence="1">
    <location>
        <position position="279"/>
    </location>
</feature>
<dbReference type="InterPro" id="IPR037460">
    <property type="entry name" value="SEST-like"/>
</dbReference>
<reference evidence="5" key="1">
    <citation type="submission" date="2021-01" db="EMBL/GenBank/DDBJ databases">
        <title>Whole genome shotgun sequence of Actinocatenispora rupis NBRC 107355.</title>
        <authorList>
            <person name="Komaki H."/>
            <person name="Tamura T."/>
        </authorList>
    </citation>
    <scope>NUCLEOTIDE SEQUENCE</scope>
    <source>
        <strain evidence="5">NBRC 107355</strain>
    </source>
</reference>
<accession>A0A8J3J3I7</accession>
<dbReference type="Proteomes" id="UP000612808">
    <property type="component" value="Unassembled WGS sequence"/>
</dbReference>
<feature type="disulfide bond" evidence="2">
    <location>
        <begin position="66"/>
        <end position="91"/>
    </location>
</feature>
<dbReference type="GO" id="GO:0004806">
    <property type="term" value="F:triacylglycerol lipase activity"/>
    <property type="evidence" value="ECO:0007669"/>
    <property type="project" value="TreeGrafter"/>
</dbReference>
<gene>
    <name evidence="5" type="ORF">Aru02nite_60500</name>
</gene>
<evidence type="ECO:0000313" key="5">
    <source>
        <dbReference type="EMBL" id="GID15161.1"/>
    </source>
</evidence>
<evidence type="ECO:0000256" key="2">
    <source>
        <dbReference type="PIRSR" id="PIRSR637460-2"/>
    </source>
</evidence>
<dbReference type="CDD" id="cd01823">
    <property type="entry name" value="SEST_like"/>
    <property type="match status" value="1"/>
</dbReference>
<feature type="active site" description="Nucleophile" evidence="1">
    <location>
        <position position="49"/>
    </location>
</feature>
<dbReference type="InterPro" id="IPR013830">
    <property type="entry name" value="SGNH_hydro"/>
</dbReference>
<dbReference type="SUPFAM" id="SSF52266">
    <property type="entry name" value="SGNH hydrolase"/>
    <property type="match status" value="1"/>
</dbReference>
<evidence type="ECO:0000313" key="6">
    <source>
        <dbReference type="Proteomes" id="UP000612808"/>
    </source>
</evidence>
<feature type="signal peptide" evidence="3">
    <location>
        <begin position="1"/>
        <end position="30"/>
    </location>
</feature>
<sequence length="298" mass="30816">MRVLPRIRRILVAGTVAAALTVASPLAAHAGTTTRALPAHPRYVALGDSYTSGPLIPLPRLDPVGCWRSTGNYPARVAYALRAASYTDVSCGGADTTDMTASQSVPLGSNPPQFDALRPDTELVTIGIGGNDFGVFGSVISDCPPLRAGDPTGNPCQRHFTVDGVDTLRQKIDQTRVRVADVVRGVHQRSPQARVLVVGYPRIAPESGTCPAVLPFADGDYPWLNGIEEYLNGALASASADAGADFVDTFPASYGHDACAGTAAWINGQSLSPTAAPYHPNAAGMAGVAAVVVARAGA</sequence>
<feature type="chain" id="PRO_5035254983" evidence="3">
    <location>
        <begin position="31"/>
        <end position="298"/>
    </location>
</feature>
<evidence type="ECO:0000256" key="1">
    <source>
        <dbReference type="PIRSR" id="PIRSR637460-1"/>
    </source>
</evidence>
<keyword evidence="3" id="KW-0732">Signal</keyword>
<feature type="disulfide bond" evidence="2">
    <location>
        <begin position="210"/>
        <end position="259"/>
    </location>
</feature>
<feature type="disulfide bond" evidence="2">
    <location>
        <begin position="143"/>
        <end position="156"/>
    </location>
</feature>
<proteinExistence type="predicted"/>
<name>A0A8J3J3I7_9ACTN</name>
<feature type="domain" description="SGNH hydrolase-type esterase" evidence="4">
    <location>
        <begin position="45"/>
        <end position="286"/>
    </location>
</feature>
<dbReference type="RefSeq" id="WP_203663341.1">
    <property type="nucleotide sequence ID" value="NZ_BAAAZM010000035.1"/>
</dbReference>
<evidence type="ECO:0000259" key="4">
    <source>
        <dbReference type="Pfam" id="PF13472"/>
    </source>
</evidence>
<dbReference type="Gene3D" id="3.40.50.1110">
    <property type="entry name" value="SGNH hydrolase"/>
    <property type="match status" value="1"/>
</dbReference>
<dbReference type="EMBL" id="BOMB01000039">
    <property type="protein sequence ID" value="GID15161.1"/>
    <property type="molecule type" value="Genomic_DNA"/>
</dbReference>
<dbReference type="GO" id="GO:0019433">
    <property type="term" value="P:triglyceride catabolic process"/>
    <property type="evidence" value="ECO:0007669"/>
    <property type="project" value="TreeGrafter"/>
</dbReference>
<dbReference type="InterPro" id="IPR036514">
    <property type="entry name" value="SGNH_hydro_sf"/>
</dbReference>